<evidence type="ECO:0000313" key="3">
    <source>
        <dbReference type="EMBL" id="KAF7784871.1"/>
    </source>
</evidence>
<feature type="region of interest" description="Disordered" evidence="1">
    <location>
        <begin position="288"/>
        <end position="318"/>
    </location>
</feature>
<name>A0A8H7KLJ8_AGABI</name>
<evidence type="ECO:0000256" key="2">
    <source>
        <dbReference type="SAM" id="Phobius"/>
    </source>
</evidence>
<feature type="transmembrane region" description="Helical" evidence="2">
    <location>
        <begin position="151"/>
        <end position="173"/>
    </location>
</feature>
<feature type="transmembrane region" description="Helical" evidence="2">
    <location>
        <begin position="231"/>
        <end position="250"/>
    </location>
</feature>
<proteinExistence type="predicted"/>
<dbReference type="AlphaFoldDB" id="A0A8H7KLJ8"/>
<accession>A0A8H7KLJ8</accession>
<dbReference type="EMBL" id="JABXXO010000001">
    <property type="protein sequence ID" value="KAF7784871.1"/>
    <property type="molecule type" value="Genomic_DNA"/>
</dbReference>
<dbReference type="Proteomes" id="UP000629468">
    <property type="component" value="Unassembled WGS sequence"/>
</dbReference>
<keyword evidence="2" id="KW-0812">Transmembrane</keyword>
<evidence type="ECO:0000256" key="1">
    <source>
        <dbReference type="SAM" id="MobiDB-lite"/>
    </source>
</evidence>
<keyword evidence="2" id="KW-1133">Transmembrane helix</keyword>
<feature type="transmembrane region" description="Helical" evidence="2">
    <location>
        <begin position="20"/>
        <end position="40"/>
    </location>
</feature>
<keyword evidence="2" id="KW-0472">Membrane</keyword>
<feature type="transmembrane region" description="Helical" evidence="2">
    <location>
        <begin position="52"/>
        <end position="72"/>
    </location>
</feature>
<protein>
    <submittedName>
        <fullName evidence="3">Uncharacterized protein</fullName>
    </submittedName>
</protein>
<organism evidence="3 4">
    <name type="scientific">Agaricus bisporus var. burnettii</name>
    <dbReference type="NCBI Taxonomy" id="192524"/>
    <lineage>
        <taxon>Eukaryota</taxon>
        <taxon>Fungi</taxon>
        <taxon>Dikarya</taxon>
        <taxon>Basidiomycota</taxon>
        <taxon>Agaricomycotina</taxon>
        <taxon>Agaricomycetes</taxon>
        <taxon>Agaricomycetidae</taxon>
        <taxon>Agaricales</taxon>
        <taxon>Agaricineae</taxon>
        <taxon>Agaricaceae</taxon>
        <taxon>Agaricus</taxon>
    </lineage>
</organism>
<comment type="caution">
    <text evidence="3">The sequence shown here is derived from an EMBL/GenBank/DDBJ whole genome shotgun (WGS) entry which is preliminary data.</text>
</comment>
<gene>
    <name evidence="3" type="ORF">Agabi119p4_1036</name>
</gene>
<feature type="compositionally biased region" description="Polar residues" evidence="1">
    <location>
        <begin position="288"/>
        <end position="299"/>
    </location>
</feature>
<reference evidence="3 4" key="1">
    <citation type="journal article" name="Sci. Rep.">
        <title>Telomere-to-telomere assembled and centromere annotated genomes of the two main subspecies of the button mushroom Agaricus bisporus reveal especially polymorphic chromosome ends.</title>
        <authorList>
            <person name="Sonnenberg A.S.M."/>
            <person name="Sedaghat-Telgerd N."/>
            <person name="Lavrijssen B."/>
            <person name="Ohm R.A."/>
            <person name="Hendrickx P.M."/>
            <person name="Scholtmeijer K."/>
            <person name="Baars J.J.P."/>
            <person name="van Peer A."/>
        </authorList>
    </citation>
    <scope>NUCLEOTIDE SEQUENCE [LARGE SCALE GENOMIC DNA]</scope>
    <source>
        <strain evidence="3 4">H119_p4</strain>
    </source>
</reference>
<feature type="transmembrane region" description="Helical" evidence="2">
    <location>
        <begin position="200"/>
        <end position="225"/>
    </location>
</feature>
<sequence>MGALSLTDSHLCALFVQSILYGLYLISFVTAVQALLFSYYTVKKIENWNVPVISGTMILFSMTTGNLALSFYQSRRAFILSPFSDDPAKEYSDIASWLNVVQENIFRPYWYSMWGLDPYPSLLGILEQKVEMDIYYSHLMDRSTPIQPYGISFWAASIFTNISSTVLTIYRLYLISKADKTSGLRPSVEVRKYRPNTMHYVICIIVESGLLNTISTTGILITYAIQSNAVYIFLGMKLPLIGLACDLVIVRGNRRAKQSFKLKIQKSLERPGFNCVGVPDTIPITSMSLGTSDQSTALSNDIERQSKEEEIIEELPYP</sequence>
<evidence type="ECO:0000313" key="4">
    <source>
        <dbReference type="Proteomes" id="UP000629468"/>
    </source>
</evidence>